<accession>A0A653EX52</accession>
<gene>
    <name evidence="1" type="ORF">BIN_B_02846</name>
</gene>
<dbReference type="EMBL" id="LR589304">
    <property type="protein sequence ID" value="VTP01292.1"/>
    <property type="molecule type" value="Genomic_DNA"/>
</dbReference>
<sequence>MRQPPSTRVAFVVSPARSEPAPGSENSWHQIMSPRKVGGRKRCFCSSVPNATIDGTTQLAMPSCGRLTRPLVNSWAMMICSTGLDARPHGLGRCGSAQPASASATLRCSRGIAFRAATSARISARSFSVSGSKSMSTGRIPVVVAVSTTRCG</sequence>
<evidence type="ECO:0000313" key="1">
    <source>
        <dbReference type="EMBL" id="VTP01292.1"/>
    </source>
</evidence>
<protein>
    <submittedName>
        <fullName evidence="1">Uncharacterized protein</fullName>
    </submittedName>
</protein>
<name>A0A653EX52_MYCKA</name>
<reference evidence="1" key="1">
    <citation type="submission" date="2019-05" db="EMBL/GenBank/DDBJ databases">
        <authorList>
            <person name="Naeem R."/>
            <person name="Antony C."/>
            <person name="Guan Q."/>
        </authorList>
    </citation>
    <scope>NUCLEOTIDE SEQUENCE</scope>
    <source>
        <strain evidence="1">3</strain>
    </source>
</reference>
<organism evidence="1">
    <name type="scientific">Mycobacterium kansasii</name>
    <dbReference type="NCBI Taxonomy" id="1768"/>
    <lineage>
        <taxon>Bacteria</taxon>
        <taxon>Bacillati</taxon>
        <taxon>Actinomycetota</taxon>
        <taxon>Actinomycetes</taxon>
        <taxon>Mycobacteriales</taxon>
        <taxon>Mycobacteriaceae</taxon>
        <taxon>Mycobacterium</taxon>
    </lineage>
</organism>
<proteinExistence type="predicted"/>
<dbReference type="AlphaFoldDB" id="A0A653EX52"/>